<gene>
    <name evidence="1" type="ORF">Z960_p0004</name>
</gene>
<protein>
    <submittedName>
        <fullName evidence="1">Uncharacterized protein</fullName>
    </submittedName>
</protein>
<sequence length="375" mass="43734">MLRDKIKKECIKMLKIYKTIQEAVKYNKDTKCFNLYIQDANIRVELFVNCLKITDLTNALKRGKECKQITVTYSELTSEDFYIELQNKYLNPSKKDLEDLINEIKNLKIFDLQDVGFNVELRFLKSIDIFSPFADIKPIKLPKNGKWTKSHVIKAILSGQIYEGKINGIYTNDYAHDNAVHCHKNENVDLMGIAQKLTESSGGWAVRFKEEKNDNIALNVDCCTFNCNTLYFNIDSRKDNIEYVENQIEDIQDQTAVIDNVITSTIEKTNIDTNSKVVNLFAYKQQKQENKQQLFKNLLSCNSLDQFKNIIENYLKYTKKKHIYIEDSLTNTKLLDKLEMLCKGNLVKMIECIDIVGYFMINEDIQEKKLHDDQN</sequence>
<dbReference type="Proteomes" id="UP000027937">
    <property type="component" value="Plasmid p1Ch9693"/>
</dbReference>
<reference evidence="2" key="1">
    <citation type="journal article" date="2014" name="PLoS ONE">
        <title>Plasmidome interchange between Clostridium botulinum, Clostridium novyi and Clostridium haemolyticum converts strains of independent lineages into distinctly different pathogens.</title>
        <authorList>
            <person name="Skarin H."/>
            <person name="Segerman B."/>
        </authorList>
    </citation>
    <scope>NUCLEOTIDE SEQUENCE [LARGE SCALE GENOMIC DNA]</scope>
    <source>
        <strain evidence="2">NCTC 9693</strain>
    </source>
</reference>
<comment type="caution">
    <text evidence="1">The sequence shown here is derived from an EMBL/GenBank/DDBJ whole genome shotgun (WGS) entry which is preliminary data.</text>
</comment>
<accession>A0ABR4TAL7</accession>
<keyword evidence="2" id="KW-1185">Reference proteome</keyword>
<name>A0ABR4TAL7_CLOHA</name>
<proteinExistence type="predicted"/>
<keyword evidence="1" id="KW-0614">Plasmid</keyword>
<dbReference type="EMBL" id="JENX01000125">
    <property type="protein sequence ID" value="KEI14011.1"/>
    <property type="molecule type" value="Genomic_DNA"/>
</dbReference>
<geneLocation type="plasmid" evidence="1 2">
    <name>p1Ch9693</name>
</geneLocation>
<organism evidence="1 2">
    <name type="scientific">Clostridium haemolyticum NCTC 9693</name>
    <dbReference type="NCBI Taxonomy" id="1443114"/>
    <lineage>
        <taxon>Bacteria</taxon>
        <taxon>Bacillati</taxon>
        <taxon>Bacillota</taxon>
        <taxon>Clostridia</taxon>
        <taxon>Eubacteriales</taxon>
        <taxon>Clostridiaceae</taxon>
        <taxon>Clostridium</taxon>
    </lineage>
</organism>
<evidence type="ECO:0000313" key="1">
    <source>
        <dbReference type="EMBL" id="KEI14011.1"/>
    </source>
</evidence>
<evidence type="ECO:0000313" key="2">
    <source>
        <dbReference type="Proteomes" id="UP000027937"/>
    </source>
</evidence>